<proteinExistence type="predicted"/>
<dbReference type="AlphaFoldDB" id="A0A920BSJ7"/>
<gene>
    <name evidence="1" type="ORF">J27TS8_08070</name>
</gene>
<reference evidence="1" key="1">
    <citation type="submission" date="2021-03" db="EMBL/GenBank/DDBJ databases">
        <title>Antimicrobial resistance genes in bacteria isolated from Japanese honey, and their potential for conferring macrolide and lincosamide resistance in the American foulbrood pathogen Paenibacillus larvae.</title>
        <authorList>
            <person name="Okamoto M."/>
            <person name="Kumagai M."/>
            <person name="Kanamori H."/>
            <person name="Takamatsu D."/>
        </authorList>
    </citation>
    <scope>NUCLEOTIDE SEQUENCE</scope>
    <source>
        <strain evidence="1">J27TS8</strain>
    </source>
</reference>
<evidence type="ECO:0000313" key="1">
    <source>
        <dbReference type="EMBL" id="GIN60814.1"/>
    </source>
</evidence>
<keyword evidence="2" id="KW-1185">Reference proteome</keyword>
<sequence>MLLLQEQSFYPLYGNGQKAVTSRTLIVPKMQIMRLLINFFKLNMNKDKADLNNMKNQLK</sequence>
<protein>
    <submittedName>
        <fullName evidence="1">Uncharacterized protein</fullName>
    </submittedName>
</protein>
<evidence type="ECO:0000313" key="2">
    <source>
        <dbReference type="Proteomes" id="UP000682111"/>
    </source>
</evidence>
<comment type="caution">
    <text evidence="1">The sequence shown here is derived from an EMBL/GenBank/DDBJ whole genome shotgun (WGS) entry which is preliminary data.</text>
</comment>
<accession>A0A920BSJ7</accession>
<dbReference type="EMBL" id="BORC01000001">
    <property type="protein sequence ID" value="GIN60814.1"/>
    <property type="molecule type" value="Genomic_DNA"/>
</dbReference>
<dbReference type="Proteomes" id="UP000682111">
    <property type="component" value="Unassembled WGS sequence"/>
</dbReference>
<organism evidence="1 2">
    <name type="scientific">Robertmurraya siralis</name>
    <dbReference type="NCBI Taxonomy" id="77777"/>
    <lineage>
        <taxon>Bacteria</taxon>
        <taxon>Bacillati</taxon>
        <taxon>Bacillota</taxon>
        <taxon>Bacilli</taxon>
        <taxon>Bacillales</taxon>
        <taxon>Bacillaceae</taxon>
        <taxon>Robertmurraya</taxon>
    </lineage>
</organism>
<name>A0A920BSJ7_9BACI</name>